<sequence>MSTVELRRLLIEKIKTTENKELLQEVYRLLDLEERDIVKYDLSDVQRNAINEAKEQIKTGRFLTNDQADNEIDEWLNK</sequence>
<dbReference type="RefSeq" id="WP_252588827.1">
    <property type="nucleotide sequence ID" value="NZ_JAMWYS010000052.1"/>
</dbReference>
<evidence type="ECO:0000313" key="1">
    <source>
        <dbReference type="EMBL" id="MCO4294024.1"/>
    </source>
</evidence>
<name>A0A9X2JDU3_9SPHI</name>
<reference evidence="1" key="1">
    <citation type="submission" date="2022-06" db="EMBL/GenBank/DDBJ databases">
        <title>Solitalea sp. MAHUQ-68 isolated from rhizospheric soil.</title>
        <authorList>
            <person name="Huq M.A."/>
        </authorList>
    </citation>
    <scope>NUCLEOTIDE SEQUENCE</scope>
    <source>
        <strain evidence="1">MAHUQ-68</strain>
    </source>
</reference>
<evidence type="ECO:0000313" key="2">
    <source>
        <dbReference type="Proteomes" id="UP001155182"/>
    </source>
</evidence>
<keyword evidence="2" id="KW-1185">Reference proteome</keyword>
<gene>
    <name evidence="1" type="ORF">NF867_14250</name>
</gene>
<dbReference type="Proteomes" id="UP001155182">
    <property type="component" value="Unassembled WGS sequence"/>
</dbReference>
<accession>A0A9X2JDU3</accession>
<proteinExistence type="predicted"/>
<dbReference type="EMBL" id="JAMWYS010000052">
    <property type="protein sequence ID" value="MCO4294024.1"/>
    <property type="molecule type" value="Genomic_DNA"/>
</dbReference>
<protein>
    <submittedName>
        <fullName evidence="1">Uncharacterized protein</fullName>
    </submittedName>
</protein>
<organism evidence="1 2">
    <name type="scientific">Solitalea agri</name>
    <dbReference type="NCBI Taxonomy" id="2953739"/>
    <lineage>
        <taxon>Bacteria</taxon>
        <taxon>Pseudomonadati</taxon>
        <taxon>Bacteroidota</taxon>
        <taxon>Sphingobacteriia</taxon>
        <taxon>Sphingobacteriales</taxon>
        <taxon>Sphingobacteriaceae</taxon>
        <taxon>Solitalea</taxon>
    </lineage>
</organism>
<comment type="caution">
    <text evidence="1">The sequence shown here is derived from an EMBL/GenBank/DDBJ whole genome shotgun (WGS) entry which is preliminary data.</text>
</comment>
<dbReference type="AlphaFoldDB" id="A0A9X2JDU3"/>